<sequence length="235" mass="26616">MKGNEVILEGKNVGTERVHNMDFTVLKGQIVTIIGPSGSGKSTLINLLNRINDPLEGEILFHGKNVKEYPVPELRKKIGMVFQTANLFTGTVEENLKYGPEIWGEWTPELGKELLRFVQLPEEFLSKDVEDISGGQQQRVSFARTLANDPEVLLMDEATSALDNRTEELVEEELLQLVKEKKITILMITHDLEQARRLGDQTFFIADGRILEQGKTEDLFESPATEELKFFLEVE</sequence>
<dbReference type="PROSITE" id="PS00211">
    <property type="entry name" value="ABC_TRANSPORTER_1"/>
    <property type="match status" value="1"/>
</dbReference>
<evidence type="ECO:0000256" key="1">
    <source>
        <dbReference type="ARBA" id="ARBA00022448"/>
    </source>
</evidence>
<dbReference type="PANTHER" id="PTHR43423">
    <property type="entry name" value="ABC TRANSPORTER I FAMILY MEMBER 17"/>
    <property type="match status" value="1"/>
</dbReference>
<dbReference type="GO" id="GO:0016020">
    <property type="term" value="C:membrane"/>
    <property type="evidence" value="ECO:0007669"/>
    <property type="project" value="InterPro"/>
</dbReference>
<dbReference type="Gene3D" id="3.40.50.300">
    <property type="entry name" value="P-loop containing nucleotide triphosphate hydrolases"/>
    <property type="match status" value="1"/>
</dbReference>
<dbReference type="RefSeq" id="WP_138129006.1">
    <property type="nucleotide sequence ID" value="NZ_SWLG01000022.1"/>
</dbReference>
<dbReference type="OrthoDB" id="9785080at2"/>
<evidence type="ECO:0000313" key="5">
    <source>
        <dbReference type="EMBL" id="TLS35391.1"/>
    </source>
</evidence>
<dbReference type="InterPro" id="IPR027417">
    <property type="entry name" value="P-loop_NTPase"/>
</dbReference>
<accession>A0A5R9EX03</accession>
<dbReference type="Proteomes" id="UP000308230">
    <property type="component" value="Unassembled WGS sequence"/>
</dbReference>
<dbReference type="InterPro" id="IPR003593">
    <property type="entry name" value="AAA+_ATPase"/>
</dbReference>
<dbReference type="EMBL" id="SWLG01000022">
    <property type="protein sequence ID" value="TLS35391.1"/>
    <property type="molecule type" value="Genomic_DNA"/>
</dbReference>
<gene>
    <name evidence="5" type="ORF">FCL54_20560</name>
</gene>
<reference evidence="5 6" key="1">
    <citation type="submission" date="2019-04" db="EMBL/GenBank/DDBJ databases">
        <title>Bacillus caeni sp. nov., a bacterium isolated from mangrove sediment.</title>
        <authorList>
            <person name="Huang H."/>
            <person name="Mo K."/>
            <person name="Hu Y."/>
        </authorList>
    </citation>
    <scope>NUCLEOTIDE SEQUENCE [LARGE SCALE GENOMIC DNA]</scope>
    <source>
        <strain evidence="5 6">HB172195</strain>
    </source>
</reference>
<dbReference type="PROSITE" id="PS50893">
    <property type="entry name" value="ABC_TRANSPORTER_2"/>
    <property type="match status" value="1"/>
</dbReference>
<organism evidence="5 6">
    <name type="scientific">Exobacillus caeni</name>
    <dbReference type="NCBI Taxonomy" id="2574798"/>
    <lineage>
        <taxon>Bacteria</taxon>
        <taxon>Bacillati</taxon>
        <taxon>Bacillota</taxon>
        <taxon>Bacilli</taxon>
        <taxon>Bacillales</taxon>
        <taxon>Guptibacillaceae</taxon>
        <taxon>Exobacillus</taxon>
    </lineage>
</organism>
<dbReference type="GO" id="GO:0005315">
    <property type="term" value="F:phosphate transmembrane transporter activity"/>
    <property type="evidence" value="ECO:0007669"/>
    <property type="project" value="InterPro"/>
</dbReference>
<protein>
    <submittedName>
        <fullName evidence="5">Phosphate ABC transporter ATP-binding protein</fullName>
    </submittedName>
</protein>
<dbReference type="AlphaFoldDB" id="A0A5R9EX03"/>
<evidence type="ECO:0000256" key="2">
    <source>
        <dbReference type="ARBA" id="ARBA00022741"/>
    </source>
</evidence>
<feature type="domain" description="ABC transporter" evidence="4">
    <location>
        <begin position="1"/>
        <end position="232"/>
    </location>
</feature>
<dbReference type="GO" id="GO:0005524">
    <property type="term" value="F:ATP binding"/>
    <property type="evidence" value="ECO:0007669"/>
    <property type="project" value="UniProtKB-KW"/>
</dbReference>
<keyword evidence="6" id="KW-1185">Reference proteome</keyword>
<evidence type="ECO:0000313" key="6">
    <source>
        <dbReference type="Proteomes" id="UP000308230"/>
    </source>
</evidence>
<evidence type="ECO:0000259" key="4">
    <source>
        <dbReference type="PROSITE" id="PS50893"/>
    </source>
</evidence>
<dbReference type="SUPFAM" id="SSF52540">
    <property type="entry name" value="P-loop containing nucleoside triphosphate hydrolases"/>
    <property type="match status" value="1"/>
</dbReference>
<dbReference type="PANTHER" id="PTHR43423:SF1">
    <property type="entry name" value="ABC TRANSPORTER I FAMILY MEMBER 17"/>
    <property type="match status" value="1"/>
</dbReference>
<keyword evidence="1" id="KW-0813">Transport</keyword>
<dbReference type="CDD" id="cd03260">
    <property type="entry name" value="ABC_PstB_phosphate_transporter"/>
    <property type="match status" value="1"/>
</dbReference>
<dbReference type="InterPro" id="IPR017871">
    <property type="entry name" value="ABC_transporter-like_CS"/>
</dbReference>
<keyword evidence="3 5" id="KW-0067">ATP-binding</keyword>
<proteinExistence type="predicted"/>
<dbReference type="SMART" id="SM00382">
    <property type="entry name" value="AAA"/>
    <property type="match status" value="1"/>
</dbReference>
<dbReference type="InterPro" id="IPR003439">
    <property type="entry name" value="ABC_transporter-like_ATP-bd"/>
</dbReference>
<dbReference type="InterPro" id="IPR005670">
    <property type="entry name" value="PstB-like"/>
</dbReference>
<keyword evidence="2" id="KW-0547">Nucleotide-binding</keyword>
<comment type="caution">
    <text evidence="5">The sequence shown here is derived from an EMBL/GenBank/DDBJ whole genome shotgun (WGS) entry which is preliminary data.</text>
</comment>
<evidence type="ECO:0000256" key="3">
    <source>
        <dbReference type="ARBA" id="ARBA00022840"/>
    </source>
</evidence>
<dbReference type="GO" id="GO:0016887">
    <property type="term" value="F:ATP hydrolysis activity"/>
    <property type="evidence" value="ECO:0007669"/>
    <property type="project" value="InterPro"/>
</dbReference>
<dbReference type="GO" id="GO:0035435">
    <property type="term" value="P:phosphate ion transmembrane transport"/>
    <property type="evidence" value="ECO:0007669"/>
    <property type="project" value="InterPro"/>
</dbReference>
<dbReference type="Pfam" id="PF00005">
    <property type="entry name" value="ABC_tran"/>
    <property type="match status" value="1"/>
</dbReference>
<name>A0A5R9EX03_9BACL</name>